<evidence type="ECO:0008006" key="18">
    <source>
        <dbReference type="Google" id="ProtNLM"/>
    </source>
</evidence>
<dbReference type="Pfam" id="PF00752">
    <property type="entry name" value="XPG_N"/>
    <property type="match status" value="1"/>
</dbReference>
<dbReference type="GO" id="GO:0016788">
    <property type="term" value="F:hydrolase activity, acting on ester bonds"/>
    <property type="evidence" value="ECO:0007669"/>
    <property type="project" value="InterPro"/>
</dbReference>
<dbReference type="EMBL" id="ACPB03003004">
    <property type="status" value="NOT_ANNOTATED_CDS"/>
    <property type="molecule type" value="Genomic_DNA"/>
</dbReference>
<keyword evidence="4" id="KW-0597">Phosphoprotein</keyword>
<dbReference type="EnsemblMetazoa" id="RPRC013975-RA">
    <property type="protein sequence ID" value="RPRC013975-PA"/>
    <property type="gene ID" value="RPRC013975"/>
</dbReference>
<dbReference type="EMBL" id="ACPB03003006">
    <property type="status" value="NOT_ANNOTATED_CDS"/>
    <property type="molecule type" value="Genomic_DNA"/>
</dbReference>
<dbReference type="InterPro" id="IPR006086">
    <property type="entry name" value="XPG-I_dom"/>
</dbReference>
<dbReference type="GO" id="GO:0003697">
    <property type="term" value="F:single-stranded DNA binding"/>
    <property type="evidence" value="ECO:0007669"/>
    <property type="project" value="InterPro"/>
</dbReference>
<keyword evidence="8" id="KW-0227">DNA damage</keyword>
<dbReference type="InterPro" id="IPR029060">
    <property type="entry name" value="PIN-like_dom_sf"/>
</dbReference>
<keyword evidence="11" id="KW-0234">DNA repair</keyword>
<evidence type="ECO:0000256" key="7">
    <source>
        <dbReference type="ARBA" id="ARBA00022759"/>
    </source>
</evidence>
<dbReference type="CDD" id="cd09868">
    <property type="entry name" value="PIN_XPG_RAD2"/>
    <property type="match status" value="2"/>
</dbReference>
<organism evidence="16 17">
    <name type="scientific">Rhodnius prolixus</name>
    <name type="common">Triatomid bug</name>
    <dbReference type="NCBI Taxonomy" id="13249"/>
    <lineage>
        <taxon>Eukaryota</taxon>
        <taxon>Metazoa</taxon>
        <taxon>Ecdysozoa</taxon>
        <taxon>Arthropoda</taxon>
        <taxon>Hexapoda</taxon>
        <taxon>Insecta</taxon>
        <taxon>Pterygota</taxon>
        <taxon>Neoptera</taxon>
        <taxon>Paraneoptera</taxon>
        <taxon>Hemiptera</taxon>
        <taxon>Heteroptera</taxon>
        <taxon>Panheteroptera</taxon>
        <taxon>Cimicomorpha</taxon>
        <taxon>Reduviidae</taxon>
        <taxon>Triatominae</taxon>
        <taxon>Rhodnius</taxon>
    </lineage>
</organism>
<dbReference type="PANTHER" id="PTHR16171:SF7">
    <property type="entry name" value="DNA REPAIR PROTEIN RAD2"/>
    <property type="match status" value="1"/>
</dbReference>
<dbReference type="Gene3D" id="3.40.50.1010">
    <property type="entry name" value="5'-nuclease"/>
    <property type="match status" value="2"/>
</dbReference>
<keyword evidence="7" id="KW-0255">Endonuclease</keyword>
<dbReference type="Gene3D" id="1.10.150.20">
    <property type="entry name" value="5' to 3' exonuclease, C-terminal subdomain"/>
    <property type="match status" value="1"/>
</dbReference>
<dbReference type="InterPro" id="IPR008918">
    <property type="entry name" value="HhH2"/>
</dbReference>
<evidence type="ECO:0000256" key="2">
    <source>
        <dbReference type="ARBA" id="ARBA00004123"/>
    </source>
</evidence>
<evidence type="ECO:0000256" key="11">
    <source>
        <dbReference type="ARBA" id="ARBA00023204"/>
    </source>
</evidence>
<dbReference type="HOGENOM" id="CLU_003018_2_0_1"/>
<feature type="compositionally biased region" description="Basic and acidic residues" evidence="13">
    <location>
        <begin position="566"/>
        <end position="575"/>
    </location>
</feature>
<evidence type="ECO:0000259" key="15">
    <source>
        <dbReference type="SMART" id="SM00485"/>
    </source>
</evidence>
<dbReference type="SMART" id="SM00485">
    <property type="entry name" value="XPGN"/>
    <property type="match status" value="1"/>
</dbReference>
<dbReference type="InterPro" id="IPR019974">
    <property type="entry name" value="XPG_CS"/>
</dbReference>
<dbReference type="eggNOG" id="KOG2520">
    <property type="taxonomic scope" value="Eukaryota"/>
</dbReference>
<evidence type="ECO:0000256" key="9">
    <source>
        <dbReference type="ARBA" id="ARBA00022801"/>
    </source>
</evidence>
<dbReference type="PANTHER" id="PTHR16171">
    <property type="entry name" value="DNA REPAIR PROTEIN COMPLEMENTING XP-G CELLS-RELATED"/>
    <property type="match status" value="1"/>
</dbReference>
<dbReference type="GO" id="GO:0006289">
    <property type="term" value="P:nucleotide-excision repair"/>
    <property type="evidence" value="ECO:0007669"/>
    <property type="project" value="InterPro"/>
</dbReference>
<protein>
    <recommendedName>
        <fullName evidence="18">XPG N-terminal domain-containing protein</fullName>
    </recommendedName>
</protein>
<dbReference type="InterPro" id="IPR001044">
    <property type="entry name" value="XPG/Rad2_eukaryotes"/>
</dbReference>
<keyword evidence="5" id="KW-0540">Nuclease</keyword>
<dbReference type="Pfam" id="PF00867">
    <property type="entry name" value="XPG_I"/>
    <property type="match status" value="1"/>
</dbReference>
<dbReference type="PRINTS" id="PR00066">
    <property type="entry name" value="XRODRMPGMNTG"/>
</dbReference>
<evidence type="ECO:0000256" key="12">
    <source>
        <dbReference type="ARBA" id="ARBA00023242"/>
    </source>
</evidence>
<feature type="domain" description="XPG-I" evidence="14">
    <location>
        <begin position="802"/>
        <end position="871"/>
    </location>
</feature>
<sequence length="1043" mass="119514">MGVHGLWKLIDNAGKPIPIETLESKVLAVDVSIWLYQLVKGFQERAGRTVNNPFLLGLFHRICKLLFYRIKPIFVFDGGVPVLKKKTIAARHRNRSRANEISEKLKKNILENLAKQHALGRVLGQENIEIPKMLLPKQDNMFHLPPLPLDDKNSFKSESLISEEDSDSSEEYMRYKYSKGDLQSIDIKSEEFLTLPADIRHDILSELKETRKENSWANVHLMPESSSDFSNFQMGRLLKRRAIQVGLEKAEGEMGTRGFTISDIQDILKEQGVDVGQRIAADNVTRFLYASIFKKSLSLTLYLTNREKHRNLIFRIGAIVIMWNDRRVKGQRGMEEQLTITFRESLSYSFSKTVLKNMLSEEGSSSSEEDYFEIPHEQDLSQQEILNLIKNENAKNVGSTKIYDINLPSTSKFYQEHDIQKKNVDTDEVKKNEIMKTAIQDQVVEHGNKLNEDNEKLKLDHEKLPRVNRCNKTTISQKGNIRSNNNLLLREQRGDNKLAEFNDAIKEVKIIENKNSSVLPDNKNKPSIIEETYCNNSLEKNFDQGNCKNFNLKDKSDDLISKKVLEREISSEREGPVTSPNISQDSSESDDDFVEVSMNTTNDESIAILSKNENTSISPTATLEIEFNSKGQDGKHVFAEIVNSSIEDKCSILSPVAPECDSVEPFVRENIQFKSNISKVVPPHDLNSPIKLNNAVIKREHKNINDQHDEDKPDIKALEETSNKENETDECITSAEQNKEIKNANKEEFHIRPKQLNVEEIINMKTNLEKESAVLVEETSREERVAASISEQITVEAQELLRLFGLPYIVAPMEAEAQCAYLDITGQTSGTITDDSDIWLFGANNVYKNFFDQKKFVKQFKALDIERIYHMDREDLIMLAMLTGSDYTTGLPGIGPVNALEITARFRPREEHASPDQRLARFVQAYKTQMLDEQLAKKLKNLDFLEGFPSKEVVRAYISPTIDDSKEPFSWTQPNLDKLRQYTEDKFGWNRSDTDRVLLPILNKLKQNQTQRTMHNYFEWAFDNIESKMSRRVEKAVNILGGK</sequence>
<evidence type="ECO:0000313" key="16">
    <source>
        <dbReference type="EnsemblMetazoa" id="RPRC013975-PA"/>
    </source>
</evidence>
<proteinExistence type="inferred from homology"/>
<dbReference type="OMA" id="PNSMDFS"/>
<accession>T1ICF5</accession>
<dbReference type="FunCoup" id="T1ICF5">
    <property type="interactions" value="1209"/>
</dbReference>
<evidence type="ECO:0000256" key="8">
    <source>
        <dbReference type="ARBA" id="ARBA00022763"/>
    </source>
</evidence>
<evidence type="ECO:0000313" key="17">
    <source>
        <dbReference type="Proteomes" id="UP000015103"/>
    </source>
</evidence>
<dbReference type="GO" id="GO:0005634">
    <property type="term" value="C:nucleus"/>
    <property type="evidence" value="ECO:0007669"/>
    <property type="project" value="UniProtKB-SubCell"/>
</dbReference>
<evidence type="ECO:0000256" key="10">
    <source>
        <dbReference type="ARBA" id="ARBA00022842"/>
    </source>
</evidence>
<dbReference type="InParanoid" id="T1ICF5"/>
<comment type="cofactor">
    <cofactor evidence="1">
        <name>Mg(2+)</name>
        <dbReference type="ChEBI" id="CHEBI:18420"/>
    </cofactor>
</comment>
<dbReference type="GO" id="GO:0004520">
    <property type="term" value="F:DNA endonuclease activity"/>
    <property type="evidence" value="ECO:0007669"/>
    <property type="project" value="TreeGrafter"/>
</dbReference>
<evidence type="ECO:0000256" key="13">
    <source>
        <dbReference type="SAM" id="MobiDB-lite"/>
    </source>
</evidence>
<name>T1ICF5_RHOPR</name>
<dbReference type="PROSITE" id="PS00842">
    <property type="entry name" value="XPG_2"/>
    <property type="match status" value="1"/>
</dbReference>
<dbReference type="PRINTS" id="PR00853">
    <property type="entry name" value="XPGRADSUPER"/>
</dbReference>
<comment type="similarity">
    <text evidence="3">Belongs to the XPG/RAD2 endonuclease family. XPG subfamily.</text>
</comment>
<dbReference type="SMART" id="SM00279">
    <property type="entry name" value="HhH2"/>
    <property type="match status" value="1"/>
</dbReference>
<evidence type="ECO:0000256" key="4">
    <source>
        <dbReference type="ARBA" id="ARBA00022553"/>
    </source>
</evidence>
<dbReference type="SUPFAM" id="SSF47807">
    <property type="entry name" value="5' to 3' exonuclease, C-terminal subdomain"/>
    <property type="match status" value="1"/>
</dbReference>
<keyword evidence="12" id="KW-0539">Nucleus</keyword>
<dbReference type="EMBL" id="ACPB03003005">
    <property type="status" value="NOT_ANNOTATED_CDS"/>
    <property type="molecule type" value="Genomic_DNA"/>
</dbReference>
<dbReference type="SUPFAM" id="SSF88723">
    <property type="entry name" value="PIN domain-like"/>
    <property type="match status" value="1"/>
</dbReference>
<keyword evidence="9" id="KW-0378">Hydrolase</keyword>
<dbReference type="InterPro" id="IPR036279">
    <property type="entry name" value="5-3_exonuclease_C_sf"/>
</dbReference>
<keyword evidence="6" id="KW-0479">Metal-binding</keyword>
<evidence type="ECO:0000259" key="14">
    <source>
        <dbReference type="SMART" id="SM00484"/>
    </source>
</evidence>
<evidence type="ECO:0000256" key="1">
    <source>
        <dbReference type="ARBA" id="ARBA00001946"/>
    </source>
</evidence>
<evidence type="ECO:0000256" key="5">
    <source>
        <dbReference type="ARBA" id="ARBA00022722"/>
    </source>
</evidence>
<feature type="region of interest" description="Disordered" evidence="13">
    <location>
        <begin position="566"/>
        <end position="592"/>
    </location>
</feature>
<dbReference type="VEuPathDB" id="VectorBase:RPRC013975"/>
<evidence type="ECO:0000256" key="3">
    <source>
        <dbReference type="ARBA" id="ARBA00005283"/>
    </source>
</evidence>
<evidence type="ECO:0000256" key="6">
    <source>
        <dbReference type="ARBA" id="ARBA00022723"/>
    </source>
</evidence>
<comment type="subcellular location">
    <subcellularLocation>
        <location evidence="2">Nucleus</location>
    </subcellularLocation>
</comment>
<dbReference type="STRING" id="13249.T1ICF5"/>
<dbReference type="InterPro" id="IPR006085">
    <property type="entry name" value="XPG_DNA_repair_N"/>
</dbReference>
<dbReference type="GO" id="GO:0046872">
    <property type="term" value="F:metal ion binding"/>
    <property type="evidence" value="ECO:0007669"/>
    <property type="project" value="UniProtKB-KW"/>
</dbReference>
<dbReference type="AlphaFoldDB" id="T1ICF5"/>
<feature type="domain" description="XPG N-terminal" evidence="15">
    <location>
        <begin position="1"/>
        <end position="98"/>
    </location>
</feature>
<dbReference type="SMART" id="SM00484">
    <property type="entry name" value="XPGI"/>
    <property type="match status" value="1"/>
</dbReference>
<dbReference type="PROSITE" id="PS00841">
    <property type="entry name" value="XPG_1"/>
    <property type="match status" value="1"/>
</dbReference>
<dbReference type="InterPro" id="IPR006084">
    <property type="entry name" value="XPG/Rad2"/>
</dbReference>
<reference evidence="16" key="1">
    <citation type="submission" date="2015-05" db="UniProtKB">
        <authorList>
            <consortium name="EnsemblMetazoa"/>
        </authorList>
    </citation>
    <scope>IDENTIFICATION</scope>
</reference>
<dbReference type="Proteomes" id="UP000015103">
    <property type="component" value="Unassembled WGS sequence"/>
</dbReference>
<keyword evidence="17" id="KW-1185">Reference proteome</keyword>
<keyword evidence="10" id="KW-0460">Magnesium</keyword>